<feature type="compositionally biased region" description="Polar residues" evidence="1">
    <location>
        <begin position="9"/>
        <end position="21"/>
    </location>
</feature>
<gene>
    <name evidence="2" type="ORF">JTE90_008477</name>
</gene>
<dbReference type="AlphaFoldDB" id="A0AAV6UYV2"/>
<organism evidence="2 3">
    <name type="scientific">Oedothorax gibbosus</name>
    <dbReference type="NCBI Taxonomy" id="931172"/>
    <lineage>
        <taxon>Eukaryota</taxon>
        <taxon>Metazoa</taxon>
        <taxon>Ecdysozoa</taxon>
        <taxon>Arthropoda</taxon>
        <taxon>Chelicerata</taxon>
        <taxon>Arachnida</taxon>
        <taxon>Araneae</taxon>
        <taxon>Araneomorphae</taxon>
        <taxon>Entelegynae</taxon>
        <taxon>Araneoidea</taxon>
        <taxon>Linyphiidae</taxon>
        <taxon>Erigoninae</taxon>
        <taxon>Oedothorax</taxon>
    </lineage>
</organism>
<protein>
    <submittedName>
        <fullName evidence="2">Uncharacterized protein</fullName>
    </submittedName>
</protein>
<evidence type="ECO:0000313" key="2">
    <source>
        <dbReference type="EMBL" id="KAG8189516.1"/>
    </source>
</evidence>
<name>A0AAV6UYV2_9ARAC</name>
<dbReference type="EMBL" id="JAFNEN010000213">
    <property type="protein sequence ID" value="KAG8189516.1"/>
    <property type="molecule type" value="Genomic_DNA"/>
</dbReference>
<accession>A0AAV6UYV2</accession>
<dbReference type="Proteomes" id="UP000827092">
    <property type="component" value="Unassembled WGS sequence"/>
</dbReference>
<proteinExistence type="predicted"/>
<sequence>MDVERMDTNQDTLGQDMSWNNNEKDSNVVTLCDKEQIMRRTLARLDRSGSTERSYNIPNNAMLHFIFHNMAQIKISHRVILFHCNCSSLGPMLRTMARRSVCLCPPPS</sequence>
<evidence type="ECO:0000313" key="3">
    <source>
        <dbReference type="Proteomes" id="UP000827092"/>
    </source>
</evidence>
<keyword evidence="3" id="KW-1185">Reference proteome</keyword>
<feature type="region of interest" description="Disordered" evidence="1">
    <location>
        <begin position="1"/>
        <end position="22"/>
    </location>
</feature>
<reference evidence="2 3" key="1">
    <citation type="journal article" date="2022" name="Nat. Ecol. Evol.">
        <title>A masculinizing supergene underlies an exaggerated male reproductive morph in a spider.</title>
        <authorList>
            <person name="Hendrickx F."/>
            <person name="De Corte Z."/>
            <person name="Sonet G."/>
            <person name="Van Belleghem S.M."/>
            <person name="Kostlbacher S."/>
            <person name="Vangestel C."/>
        </authorList>
    </citation>
    <scope>NUCLEOTIDE SEQUENCE [LARGE SCALE GENOMIC DNA]</scope>
    <source>
        <strain evidence="2">W744_W776</strain>
    </source>
</reference>
<evidence type="ECO:0000256" key="1">
    <source>
        <dbReference type="SAM" id="MobiDB-lite"/>
    </source>
</evidence>
<comment type="caution">
    <text evidence="2">The sequence shown here is derived from an EMBL/GenBank/DDBJ whole genome shotgun (WGS) entry which is preliminary data.</text>
</comment>